<dbReference type="GO" id="GO:0005886">
    <property type="term" value="C:plasma membrane"/>
    <property type="evidence" value="ECO:0007669"/>
    <property type="project" value="UniProtKB-SubCell"/>
</dbReference>
<evidence type="ECO:0000256" key="2">
    <source>
        <dbReference type="ARBA" id="ARBA00022475"/>
    </source>
</evidence>
<evidence type="ECO:0000256" key="4">
    <source>
        <dbReference type="ARBA" id="ARBA00022989"/>
    </source>
</evidence>
<dbReference type="GO" id="GO:0022857">
    <property type="term" value="F:transmembrane transporter activity"/>
    <property type="evidence" value="ECO:0007669"/>
    <property type="project" value="InterPro"/>
</dbReference>
<dbReference type="GO" id="GO:0015744">
    <property type="term" value="P:succinate transport"/>
    <property type="evidence" value="ECO:0007669"/>
    <property type="project" value="TreeGrafter"/>
</dbReference>
<dbReference type="InterPro" id="IPR050539">
    <property type="entry name" value="ThrE_Dicarb/AminoAcid_Exp"/>
</dbReference>
<comment type="similarity">
    <text evidence="6">Belongs to the ThrE exporter (TC 2.A.79) family.</text>
</comment>
<reference evidence="9 10" key="1">
    <citation type="submission" date="2009-10" db="EMBL/GenBank/DDBJ databases">
        <authorList>
            <person name="Qin X."/>
            <person name="Bachman B."/>
            <person name="Battles P."/>
            <person name="Bell A."/>
            <person name="Bess C."/>
            <person name="Bickham C."/>
            <person name="Chaboub L."/>
            <person name="Chen D."/>
            <person name="Coyle M."/>
            <person name="Deiros D.R."/>
            <person name="Dinh H."/>
            <person name="Forbes L."/>
            <person name="Fowler G."/>
            <person name="Francisco L."/>
            <person name="Fu Q."/>
            <person name="Gubbala S."/>
            <person name="Hale W."/>
            <person name="Han Y."/>
            <person name="Hemphill L."/>
            <person name="Highlander S.K."/>
            <person name="Hirani K."/>
            <person name="Hogues M."/>
            <person name="Jackson L."/>
            <person name="Jakkamsetti A."/>
            <person name="Javaid M."/>
            <person name="Jiang H."/>
            <person name="Korchina V."/>
            <person name="Kovar C."/>
            <person name="Lara F."/>
            <person name="Lee S."/>
            <person name="Mata R."/>
            <person name="Mathew T."/>
            <person name="Moen C."/>
            <person name="Morales K."/>
            <person name="Munidasa M."/>
            <person name="Nazareth L."/>
            <person name="Ngo R."/>
            <person name="Nguyen L."/>
            <person name="Okwuonu G."/>
            <person name="Ongeri F."/>
            <person name="Patil S."/>
            <person name="Petrosino J."/>
            <person name="Pham C."/>
            <person name="Pham P."/>
            <person name="Pu L.-L."/>
            <person name="Puazo M."/>
            <person name="Raj R."/>
            <person name="Reid J."/>
            <person name="Rouhana J."/>
            <person name="Saada N."/>
            <person name="Shang Y."/>
            <person name="Simmons D."/>
            <person name="Thornton R."/>
            <person name="Warren J."/>
            <person name="Weissenberger G."/>
            <person name="Zhang J."/>
            <person name="Zhang L."/>
            <person name="Zhou C."/>
            <person name="Zhu D."/>
            <person name="Muzny D."/>
            <person name="Worley K."/>
            <person name="Gibbs R."/>
        </authorList>
    </citation>
    <scope>NUCLEOTIDE SEQUENCE [LARGE SCALE GENOMIC DNA]</scope>
    <source>
        <strain evidence="9 10">DSM 17361</strain>
    </source>
</reference>
<evidence type="ECO:0000259" key="8">
    <source>
        <dbReference type="Pfam" id="PF06738"/>
    </source>
</evidence>
<feature type="transmembrane region" description="Helical" evidence="7">
    <location>
        <begin position="235"/>
        <end position="255"/>
    </location>
</feature>
<dbReference type="Pfam" id="PF06738">
    <property type="entry name" value="ThrE"/>
    <property type="match status" value="1"/>
</dbReference>
<comment type="caution">
    <text evidence="9">The sequence shown here is derived from an EMBL/GenBank/DDBJ whole genome shotgun (WGS) entry which is preliminary data.</text>
</comment>
<keyword evidence="10" id="KW-1185">Reference proteome</keyword>
<accession>D1PWN1</accession>
<feature type="transmembrane region" description="Helical" evidence="7">
    <location>
        <begin position="121"/>
        <end position="151"/>
    </location>
</feature>
<dbReference type="Proteomes" id="UP000003160">
    <property type="component" value="Unassembled WGS sequence"/>
</dbReference>
<keyword evidence="5 7" id="KW-0472">Membrane</keyword>
<evidence type="ECO:0000256" key="1">
    <source>
        <dbReference type="ARBA" id="ARBA00004651"/>
    </source>
</evidence>
<keyword evidence="2" id="KW-1003">Cell membrane</keyword>
<dbReference type="PANTHER" id="PTHR34390:SF2">
    <property type="entry name" value="SUCCINATE TRANSPORTER SUBUNIT YJJP-RELATED"/>
    <property type="match status" value="1"/>
</dbReference>
<keyword evidence="3 7" id="KW-0812">Transmembrane</keyword>
<feature type="transmembrane region" description="Helical" evidence="7">
    <location>
        <begin position="197"/>
        <end position="215"/>
    </location>
</feature>
<dbReference type="AlphaFoldDB" id="D1PWN1"/>
<comment type="subcellular location">
    <subcellularLocation>
        <location evidence="1">Cell membrane</location>
        <topology evidence="1">Multi-pass membrane protein</topology>
    </subcellularLocation>
</comment>
<dbReference type="InterPro" id="IPR010619">
    <property type="entry name" value="ThrE-like_N"/>
</dbReference>
<evidence type="ECO:0000256" key="3">
    <source>
        <dbReference type="ARBA" id="ARBA00022692"/>
    </source>
</evidence>
<evidence type="ECO:0000313" key="9">
    <source>
        <dbReference type="EMBL" id="EFA44212.1"/>
    </source>
</evidence>
<dbReference type="HOGENOM" id="CLU_070277_1_0_10"/>
<organism evidence="9 10">
    <name type="scientific">Hallella bergensis DSM 17361</name>
    <dbReference type="NCBI Taxonomy" id="585502"/>
    <lineage>
        <taxon>Bacteria</taxon>
        <taxon>Pseudomonadati</taxon>
        <taxon>Bacteroidota</taxon>
        <taxon>Bacteroidia</taxon>
        <taxon>Bacteroidales</taxon>
        <taxon>Prevotellaceae</taxon>
        <taxon>Hallella</taxon>
    </lineage>
</organism>
<name>D1PWN1_9BACT</name>
<keyword evidence="4 7" id="KW-1133">Transmembrane helix</keyword>
<evidence type="ECO:0000256" key="6">
    <source>
        <dbReference type="ARBA" id="ARBA00034125"/>
    </source>
</evidence>
<sequence length="258" mass="28442">MPVNTLNPVHACLFLADYAAWLYGCGATCTRIEKNVNRMVGAWNLNLELMIMPGSIHLTHTDTNTGQTQVYIKKVPHTGISFYKNTQLSKLSWNIADGRVTQEGAQREFDRIISAPPTNKWLVLLLASLANMSFCRLFGGDGVAMTVVFVATFAGFRFKQVLLDEHIDDKVVFILCAFFSAVIGAAGYVFDLGSTPEVALGTSVLYLIPGIPYINSISDMIRGQYLVSFSRFMNAMILTFCLSVGLAAGILLMNLRMF</sequence>
<evidence type="ECO:0000256" key="7">
    <source>
        <dbReference type="SAM" id="Phobius"/>
    </source>
</evidence>
<feature type="domain" description="Threonine/serine exporter-like N-terminal" evidence="8">
    <location>
        <begin position="18"/>
        <end position="252"/>
    </location>
</feature>
<evidence type="ECO:0000313" key="10">
    <source>
        <dbReference type="Proteomes" id="UP000003160"/>
    </source>
</evidence>
<proteinExistence type="inferred from homology"/>
<feature type="transmembrane region" description="Helical" evidence="7">
    <location>
        <begin position="171"/>
        <end position="190"/>
    </location>
</feature>
<gene>
    <name evidence="9" type="ORF">HMPREF0645_1366</name>
</gene>
<protein>
    <recommendedName>
        <fullName evidence="8">Threonine/serine exporter-like N-terminal domain-containing protein</fullName>
    </recommendedName>
</protein>
<dbReference type="EMBL" id="ACKS01000058">
    <property type="protein sequence ID" value="EFA44212.1"/>
    <property type="molecule type" value="Genomic_DNA"/>
</dbReference>
<evidence type="ECO:0000256" key="5">
    <source>
        <dbReference type="ARBA" id="ARBA00023136"/>
    </source>
</evidence>
<dbReference type="PANTHER" id="PTHR34390">
    <property type="entry name" value="UPF0442 PROTEIN YJJB-RELATED"/>
    <property type="match status" value="1"/>
</dbReference>
<dbReference type="eggNOG" id="COG2966">
    <property type="taxonomic scope" value="Bacteria"/>
</dbReference>